<gene>
    <name evidence="1" type="ORF">PVOR_25443</name>
</gene>
<protein>
    <submittedName>
        <fullName evidence="1">Uncharacterized protein</fullName>
    </submittedName>
</protein>
<evidence type="ECO:0000313" key="1">
    <source>
        <dbReference type="EMBL" id="EFU39364.1"/>
    </source>
</evidence>
<evidence type="ECO:0000313" key="2">
    <source>
        <dbReference type="Proteomes" id="UP000003094"/>
    </source>
</evidence>
<reference evidence="1 2" key="1">
    <citation type="journal article" date="2010" name="BMC Genomics">
        <title>Genome sequence of the pattern forming Paenibacillus vortex bacterium reveals potential for thriving in complex environments.</title>
        <authorList>
            <person name="Sirota-Madi A."/>
            <person name="Olender T."/>
            <person name="Helman Y."/>
            <person name="Ingham C."/>
            <person name="Brainis I."/>
            <person name="Roth D."/>
            <person name="Hagi E."/>
            <person name="Brodsky L."/>
            <person name="Leshkowitz D."/>
            <person name="Galatenko V."/>
            <person name="Nikolaev V."/>
            <person name="Mugasimangalam R.C."/>
            <person name="Bransburg-Zabary S."/>
            <person name="Gutnick D.L."/>
            <person name="Lancet D."/>
            <person name="Ben-Jacob E."/>
        </authorList>
    </citation>
    <scope>NUCLEOTIDE SEQUENCE [LARGE SCALE GENOMIC DNA]</scope>
    <source>
        <strain evidence="1 2">V453</strain>
    </source>
</reference>
<dbReference type="KEGG" id="pvo:PVOR_25443"/>
<organism evidence="1 2">
    <name type="scientific">Paenibacillus vortex V453</name>
    <dbReference type="NCBI Taxonomy" id="715225"/>
    <lineage>
        <taxon>Bacteria</taxon>
        <taxon>Bacillati</taxon>
        <taxon>Bacillota</taxon>
        <taxon>Bacilli</taxon>
        <taxon>Bacillales</taxon>
        <taxon>Paenibacillaceae</taxon>
        <taxon>Paenibacillus</taxon>
    </lineage>
</organism>
<dbReference type="AlphaFoldDB" id="A0A2R9SPT4"/>
<keyword evidence="2" id="KW-1185">Reference proteome</keyword>
<comment type="caution">
    <text evidence="1">The sequence shown here is derived from an EMBL/GenBank/DDBJ whole genome shotgun (WGS) entry which is preliminary data.</text>
</comment>
<name>A0A2R9SPT4_9BACL</name>
<proteinExistence type="predicted"/>
<dbReference type="Proteomes" id="UP000003094">
    <property type="component" value="Unassembled WGS sequence"/>
</dbReference>
<sequence>MSLLEVVQHFLEISDKLVSIAVGLIALCSAWKAARNKKNHRE</sequence>
<accession>A0A2R9SPT4</accession>
<dbReference type="EMBL" id="ADHJ01000041">
    <property type="protein sequence ID" value="EFU39364.1"/>
    <property type="molecule type" value="Genomic_DNA"/>
</dbReference>